<keyword evidence="2 9" id="KW-0813">Transport</keyword>
<feature type="transmembrane region" description="Helical" evidence="9">
    <location>
        <begin position="585"/>
        <end position="609"/>
    </location>
</feature>
<comment type="subunit">
    <text evidence="9">Forms a complex with SecF. Part of the essential Sec protein translocation apparatus which comprises SecA, SecYEG and auxiliary proteins SecDF. Other proteins may also be involved.</text>
</comment>
<reference evidence="14 15" key="1">
    <citation type="journal article" date="2004" name="Int. J. Syst. Evol. Microbiol.">
        <title>Kaistella koreensis gen. nov., sp. nov., a novel member of the Chryseobacterium-Bergeyella-Riemerella branch.</title>
        <authorList>
            <person name="Kim M.K."/>
            <person name="Im W.T."/>
            <person name="Shin Y.K."/>
            <person name="Lim J.H."/>
            <person name="Kim S.H."/>
            <person name="Lee B.C."/>
            <person name="Park M.Y."/>
            <person name="Lee K.Y."/>
            <person name="Lee S.T."/>
        </authorList>
    </citation>
    <scope>NUCLEOTIDE SEQUENCE [LARGE SCALE GENOMIC DNA]</scope>
    <source>
        <strain evidence="14 15">CCUG 49689</strain>
    </source>
</reference>
<feature type="transmembrane region" description="Helical" evidence="9">
    <location>
        <begin position="643"/>
        <end position="664"/>
    </location>
</feature>
<dbReference type="STRING" id="1304281.ACM44_13505"/>
<dbReference type="InterPro" id="IPR048631">
    <property type="entry name" value="SecD_1st"/>
</dbReference>
<dbReference type="Pfam" id="PF02355">
    <property type="entry name" value="SecD_SecF_C"/>
    <property type="match status" value="2"/>
</dbReference>
<evidence type="ECO:0000313" key="15">
    <source>
        <dbReference type="Proteomes" id="UP000035900"/>
    </source>
</evidence>
<comment type="caution">
    <text evidence="9">Lacks conserved residue(s) required for the propagation of feature annotation.</text>
</comment>
<evidence type="ECO:0000259" key="12">
    <source>
        <dbReference type="Pfam" id="PF21760"/>
    </source>
</evidence>
<dbReference type="InterPro" id="IPR022813">
    <property type="entry name" value="SecD/SecF_arch_bac"/>
</dbReference>
<comment type="similarity">
    <text evidence="9">Belongs to the SecD/SecF family. SecD subfamily.</text>
</comment>
<evidence type="ECO:0000259" key="11">
    <source>
        <dbReference type="Pfam" id="PF02355"/>
    </source>
</evidence>
<dbReference type="InterPro" id="IPR022646">
    <property type="entry name" value="SecD/SecF_CS"/>
</dbReference>
<feature type="transmembrane region" description="Helical" evidence="9">
    <location>
        <begin position="554"/>
        <end position="579"/>
    </location>
</feature>
<evidence type="ECO:0000256" key="5">
    <source>
        <dbReference type="ARBA" id="ARBA00022927"/>
    </source>
</evidence>
<evidence type="ECO:0000256" key="9">
    <source>
        <dbReference type="HAMAP-Rule" id="MF_01463"/>
    </source>
</evidence>
<keyword evidence="3 9" id="KW-1003">Cell membrane</keyword>
<dbReference type="PANTHER" id="PTHR30081:SF1">
    <property type="entry name" value="PROTEIN TRANSLOCASE SUBUNIT SECD"/>
    <property type="match status" value="1"/>
</dbReference>
<dbReference type="Proteomes" id="UP000035900">
    <property type="component" value="Unassembled WGS sequence"/>
</dbReference>
<dbReference type="PANTHER" id="PTHR30081">
    <property type="entry name" value="PROTEIN-EXPORT MEMBRANE PROTEIN SEC"/>
    <property type="match status" value="1"/>
</dbReference>
<dbReference type="NCBIfam" id="TIGR01129">
    <property type="entry name" value="secD"/>
    <property type="match status" value="1"/>
</dbReference>
<sequence>MQGKGLITLVAVVLGLICLNELLPTWYASKIENQATQVAGTDPVKYQKEMERLSKDTLNLGFTKLYYSRAKEREMKLGLDLKGGINALLEINQRDLINDLTNYSTNPIVLEALDQTDKVQKNSTKSYIENFFIVFDEVNKAKGANLKLADPEVFGNTNLGEIKFNSTDEEVKNIVRRKISASEGSAYEVIRTRIDKMGVTQPNVQRVPGTGRISVEMPGIKDVDRVKKMLSTSAKLQFWEVQQPQEILPYFEQLNAVIAAKGDSIGVAKGTNFINLMQLNTLRSNGVGNIKLSDTAVVNKILNSPIAKKLRPANVKYTQFMWGYKPDANDQNNLVLYAIRGNINQKAPVDGAVESARVNYDELGRVVVDMQMDSKGAKEWKTLTGKNVNKPVAVTLDNVVYTAPNVVNEIPNGRTQISGNFSQQEAQDLVDVLGAGKLPASAKVVQMDVVGPSLGKASIDAGMLSFIIAFIVLLSYIIFYYGGAGVYAVIAMVINLFYIFGIMDSVDATLTLPGIAGIVLSMAMAVDTNVIIYERTKEELFAGKHILEAYKDGFKHALSAIIDGHSTTILTAIVLYVFGTGPIKGFAVTLIIGILMTFFTSVLLSRVMIFQRLNKGKQLSVWTPPTKNLFRYTWIDFIGKRKYAYMISLFLTVASLISIAVNGFKFGIDFTGGRNYVVKFDKPVDADKVENGLIKLFATEDGKNSAVEAKTFGTGNQLKISTDYLIDDESLKADQTIEEKLFQGLKEYLPANMTLQEFKQADKDHAGIISSAKVGPTVADDIKSHGTLAVIAALGGIFIYILFRFNKWQFSLGAVAGLFHDAVIILGTYSLLHKYMPFNMEINQDFIAAILTVLGYSINDTVIVFDRIREYLREKKALTLAGLFDDSISSTLGRTFNTSFTTILVILAIFIFGGDNLRGFMFALLIGIGFGTYSSIFISSAIAYDCLKEKGKEEHVHVHGRTTTDRESTDKKKKV</sequence>
<evidence type="ECO:0000256" key="4">
    <source>
        <dbReference type="ARBA" id="ARBA00022692"/>
    </source>
</evidence>
<dbReference type="Pfam" id="PF07549">
    <property type="entry name" value="Sec_GG"/>
    <property type="match status" value="1"/>
</dbReference>
<feature type="transmembrane region" description="Helical" evidence="9">
    <location>
        <begin position="810"/>
        <end position="831"/>
    </location>
</feature>
<proteinExistence type="inferred from homology"/>
<keyword evidence="6 9" id="KW-1133">Transmembrane helix</keyword>
<evidence type="ECO:0000259" key="13">
    <source>
        <dbReference type="Pfam" id="PF22599"/>
    </source>
</evidence>
<dbReference type="RefSeq" id="WP_048500583.1">
    <property type="nucleotide sequence ID" value="NZ_LFNG01000025.1"/>
</dbReference>
<dbReference type="InterPro" id="IPR048634">
    <property type="entry name" value="SecD_SecF_C"/>
</dbReference>
<evidence type="ECO:0000256" key="6">
    <source>
        <dbReference type="ARBA" id="ARBA00022989"/>
    </source>
</evidence>
<evidence type="ECO:0000256" key="10">
    <source>
        <dbReference type="HAMAP-Rule" id="MF_01464"/>
    </source>
</evidence>
<evidence type="ECO:0000256" key="2">
    <source>
        <dbReference type="ARBA" id="ARBA00022448"/>
    </source>
</evidence>
<organism evidence="14 15">
    <name type="scientific">Chryseobacterium koreense CCUG 49689</name>
    <dbReference type="NCBI Taxonomy" id="1304281"/>
    <lineage>
        <taxon>Bacteria</taxon>
        <taxon>Pseudomonadati</taxon>
        <taxon>Bacteroidota</taxon>
        <taxon>Flavobacteriia</taxon>
        <taxon>Flavobacteriales</taxon>
        <taxon>Weeksellaceae</taxon>
        <taxon>Chryseobacterium group</taxon>
        <taxon>Chryseobacterium</taxon>
    </lineage>
</organism>
<dbReference type="NCBIfam" id="TIGR00916">
    <property type="entry name" value="2A0604s01"/>
    <property type="match status" value="2"/>
</dbReference>
<dbReference type="InterPro" id="IPR022645">
    <property type="entry name" value="SecD/SecF_bac"/>
</dbReference>
<dbReference type="FunFam" id="1.20.1640.10:FF:000004">
    <property type="entry name" value="Protein translocase subunit SecD"/>
    <property type="match status" value="1"/>
</dbReference>
<dbReference type="InterPro" id="IPR005665">
    <property type="entry name" value="SecF_bac"/>
</dbReference>
<dbReference type="HAMAP" id="MF_01463_B">
    <property type="entry name" value="SecD_B"/>
    <property type="match status" value="1"/>
</dbReference>
<dbReference type="PRINTS" id="PR01755">
    <property type="entry name" value="SECFTRNLCASE"/>
</dbReference>
<dbReference type="Gene3D" id="3.30.1360.200">
    <property type="match status" value="1"/>
</dbReference>
<feature type="transmembrane region" description="Helical" evidence="9">
    <location>
        <begin position="920"/>
        <end position="944"/>
    </location>
</feature>
<dbReference type="GO" id="GO:0065002">
    <property type="term" value="P:intracellular protein transmembrane transport"/>
    <property type="evidence" value="ECO:0007669"/>
    <property type="project" value="UniProtKB-UniRule"/>
</dbReference>
<name>A0A0J7LMA4_9FLAO</name>
<dbReference type="GO" id="GO:0005886">
    <property type="term" value="C:plasma membrane"/>
    <property type="evidence" value="ECO:0007669"/>
    <property type="project" value="UniProtKB-SubCell"/>
</dbReference>
<feature type="transmembrane region" description="Helical" evidence="9">
    <location>
        <begin position="515"/>
        <end position="533"/>
    </location>
</feature>
<feature type="domain" description="SecDF P1 head subdomain" evidence="13">
    <location>
        <begin position="352"/>
        <end position="440"/>
    </location>
</feature>
<feature type="transmembrane region" description="Helical" evidence="9">
    <location>
        <begin position="461"/>
        <end position="479"/>
    </location>
</feature>
<comment type="function">
    <text evidence="9">Part of the Sec protein translocase complex. Interacts with the SecYEG preprotein conducting channel. SecDF uses the proton motive force (PMF) to complete protein translocation after the ATP-dependent function of SecA.</text>
</comment>
<dbReference type="GO" id="GO:0015450">
    <property type="term" value="F:protein-transporting ATPase activity"/>
    <property type="evidence" value="ECO:0007669"/>
    <property type="project" value="InterPro"/>
</dbReference>
<feature type="domain" description="Protein translocase subunit SecDF P1" evidence="12">
    <location>
        <begin position="186"/>
        <end position="242"/>
    </location>
</feature>
<dbReference type="Pfam" id="PF22599">
    <property type="entry name" value="SecDF_P1_head"/>
    <property type="match status" value="1"/>
</dbReference>
<feature type="transmembrane region" description="Helical" evidence="9">
    <location>
        <begin position="846"/>
        <end position="865"/>
    </location>
</feature>
<feature type="transmembrane region" description="Helical" evidence="9">
    <location>
        <begin position="785"/>
        <end position="803"/>
    </location>
</feature>
<evidence type="ECO:0000256" key="8">
    <source>
        <dbReference type="ARBA" id="ARBA00023136"/>
    </source>
</evidence>
<keyword evidence="7 9" id="KW-0811">Translocation</keyword>
<dbReference type="Gene3D" id="1.20.1640.10">
    <property type="entry name" value="Multidrug efflux transporter AcrB transmembrane domain"/>
    <property type="match status" value="2"/>
</dbReference>
<comment type="similarity">
    <text evidence="10">Belongs to the SecD/SecF family. SecF subfamily.</text>
</comment>
<dbReference type="AlphaFoldDB" id="A0A0J7LMA4"/>
<dbReference type="GO" id="GO:0043952">
    <property type="term" value="P:protein transport by the Sec complex"/>
    <property type="evidence" value="ECO:0007669"/>
    <property type="project" value="UniProtKB-UniRule"/>
</dbReference>
<keyword evidence="5 9" id="KW-0653">Protein transport</keyword>
<dbReference type="GO" id="GO:0006605">
    <property type="term" value="P:protein targeting"/>
    <property type="evidence" value="ECO:0007669"/>
    <property type="project" value="UniProtKB-UniRule"/>
</dbReference>
<keyword evidence="15" id="KW-1185">Reference proteome</keyword>
<dbReference type="InterPro" id="IPR055344">
    <property type="entry name" value="SecD_SecF_C_bact"/>
</dbReference>
<dbReference type="PATRIC" id="fig|1304281.5.peg.2918"/>
<keyword evidence="8 9" id="KW-0472">Membrane</keyword>
<protein>
    <recommendedName>
        <fullName evidence="9 10">Multifunctional fusion protein</fullName>
    </recommendedName>
    <domain>
        <recommendedName>
            <fullName evidence="9">Protein translocase subunit SecD</fullName>
        </recommendedName>
    </domain>
    <domain>
        <recommendedName>
            <fullName evidence="10">Protein-export membrane protein SecF</fullName>
        </recommendedName>
    </domain>
</protein>
<dbReference type="InterPro" id="IPR005791">
    <property type="entry name" value="SecD"/>
</dbReference>
<dbReference type="Pfam" id="PF21760">
    <property type="entry name" value="SecD_1st"/>
    <property type="match status" value="1"/>
</dbReference>
<dbReference type="HAMAP" id="MF_01464_B">
    <property type="entry name" value="SecF_B"/>
    <property type="match status" value="1"/>
</dbReference>
<feature type="transmembrane region" description="Helical" evidence="9">
    <location>
        <begin position="896"/>
        <end position="914"/>
    </location>
</feature>
<gene>
    <name evidence="9" type="primary">secD</name>
    <name evidence="10" type="synonym">secF</name>
    <name evidence="14" type="ORF">ACM44_13505</name>
</gene>
<evidence type="ECO:0000313" key="14">
    <source>
        <dbReference type="EMBL" id="KMQ70220.1"/>
    </source>
</evidence>
<comment type="subcellular location">
    <subcellularLocation>
        <location evidence="1 9">Cell membrane</location>
        <topology evidence="1 9">Multi-pass membrane protein</topology>
    </subcellularLocation>
</comment>
<keyword evidence="4 9" id="KW-0812">Transmembrane</keyword>
<dbReference type="InterPro" id="IPR054384">
    <property type="entry name" value="SecDF_P1_head"/>
</dbReference>
<evidence type="ECO:0000256" key="1">
    <source>
        <dbReference type="ARBA" id="ARBA00004651"/>
    </source>
</evidence>
<feature type="transmembrane region" description="Helical" evidence="9">
    <location>
        <begin position="486"/>
        <end position="503"/>
    </location>
</feature>
<dbReference type="NCBIfam" id="TIGR00966">
    <property type="entry name" value="transloc_SecF"/>
    <property type="match status" value="1"/>
</dbReference>
<accession>A0A0J7LMA4</accession>
<dbReference type="SUPFAM" id="SSF82866">
    <property type="entry name" value="Multidrug efflux transporter AcrB transmembrane domain"/>
    <property type="match status" value="2"/>
</dbReference>
<feature type="domain" description="Protein export membrane protein SecD/SecF C-terminal" evidence="11">
    <location>
        <begin position="441"/>
        <end position="608"/>
    </location>
</feature>
<dbReference type="EMBL" id="LFNG01000025">
    <property type="protein sequence ID" value="KMQ70220.1"/>
    <property type="molecule type" value="Genomic_DNA"/>
</dbReference>
<evidence type="ECO:0000256" key="3">
    <source>
        <dbReference type="ARBA" id="ARBA00022475"/>
    </source>
</evidence>
<dbReference type="OrthoDB" id="9805019at2"/>
<feature type="domain" description="Protein export membrane protein SecD/SecF C-terminal" evidence="11">
    <location>
        <begin position="757"/>
        <end position="946"/>
    </location>
</feature>
<comment type="caution">
    <text evidence="14">The sequence shown here is derived from an EMBL/GenBank/DDBJ whole genome shotgun (WGS) entry which is preliminary data.</text>
</comment>
<evidence type="ECO:0000256" key="7">
    <source>
        <dbReference type="ARBA" id="ARBA00023010"/>
    </source>
</evidence>
<dbReference type="Gene3D" id="3.30.70.3220">
    <property type="match status" value="1"/>
</dbReference>
<comment type="subunit">
    <text evidence="10">Forms a complex with SecD. Part of the essential Sec protein translocation apparatus which comprises SecA, SecYEG and auxiliary proteins SecDF. Other proteins may also be involved.</text>
</comment>